<sequence length="575" mass="64036">MVRCSWQQGHLAFHVQHGNDTEPPSLPWQIMPLWSMYHCLFSEVGIFGVCHPWFETIFTVRETVEIVAQIYQAYWVTHAVSRAWINDLLVAIIIINCFSGIAIHLLLRHRTSAIVQRMTAVAFDFALDLTCAVIIPVVVLMPYVYDYDPGSRFFPFQLLMDDVWYTNAVAEAQQVLVTSWLDYVGTMLPHVSLLSCVSTIRETVRPERRENQYAVSEPLTPTSDESPGSSARVSSIRRQPQKNKAFIKLLHIICMLCGIAVLIVHAMAKSKTRVSVPGCRLHVSAWLATNYSCSVFTVNCYREGIDGQAETIAPILAQLEQSVLRILVVSHCPNVTVPSAIQLFPRLYGLEFYICSLTEWSATAAAHSAYHEQFHYLYFVHTKMTELPPGILHRNLPASLTSLGLFNTTLPGVPSTLPEYWREHTWDFFGIENSSLDEVPVSLGQLPIVHGLSGNNITSLPVDVFTQPEASGALQAISLSLNPLTTAPTLSSAEAQSLMVLYLESTLVRTVPEWMVAWMAACERGGLGCVGTLKYAPACEEAHGNSSVYSEFCDKDQLSCSGSYNMTVMEPQRPL</sequence>
<dbReference type="Gene3D" id="3.80.10.10">
    <property type="entry name" value="Ribonuclease Inhibitor"/>
    <property type="match status" value="1"/>
</dbReference>
<keyword evidence="2" id="KW-1133">Transmembrane helix</keyword>
<proteinExistence type="predicted"/>
<keyword evidence="4" id="KW-1185">Reference proteome</keyword>
<gene>
    <name evidence="3" type="ORF">N0F65_000801</name>
</gene>
<dbReference type="EMBL" id="DAKRPA010000003">
    <property type="protein sequence ID" value="DBA05113.1"/>
    <property type="molecule type" value="Genomic_DNA"/>
</dbReference>
<name>A0AAV2ZCE3_9STRA</name>
<feature type="compositionally biased region" description="Polar residues" evidence="1">
    <location>
        <begin position="219"/>
        <end position="237"/>
    </location>
</feature>
<keyword evidence="2" id="KW-0812">Transmembrane</keyword>
<feature type="transmembrane region" description="Helical" evidence="2">
    <location>
        <begin position="245"/>
        <end position="268"/>
    </location>
</feature>
<keyword evidence="2" id="KW-0472">Membrane</keyword>
<comment type="caution">
    <text evidence="3">The sequence shown here is derived from an EMBL/GenBank/DDBJ whole genome shotgun (WGS) entry which is preliminary data.</text>
</comment>
<evidence type="ECO:0000313" key="4">
    <source>
        <dbReference type="Proteomes" id="UP001146120"/>
    </source>
</evidence>
<protein>
    <recommendedName>
        <fullName evidence="5">Leucine-rich repeat domain, L domain-like</fullName>
    </recommendedName>
</protein>
<reference evidence="3" key="1">
    <citation type="submission" date="2022-11" db="EMBL/GenBank/DDBJ databases">
        <authorList>
            <person name="Morgan W.R."/>
            <person name="Tartar A."/>
        </authorList>
    </citation>
    <scope>NUCLEOTIDE SEQUENCE</scope>
    <source>
        <strain evidence="3">ARSEF 373</strain>
    </source>
</reference>
<dbReference type="AlphaFoldDB" id="A0AAV2ZCE3"/>
<feature type="region of interest" description="Disordered" evidence="1">
    <location>
        <begin position="208"/>
        <end position="237"/>
    </location>
</feature>
<reference evidence="3" key="2">
    <citation type="journal article" date="2023" name="Microbiol Resour">
        <title>Decontamination and Annotation of the Draft Genome Sequence of the Oomycete Lagenidium giganteum ARSEF 373.</title>
        <authorList>
            <person name="Morgan W.R."/>
            <person name="Tartar A."/>
        </authorList>
    </citation>
    <scope>NUCLEOTIDE SEQUENCE</scope>
    <source>
        <strain evidence="3">ARSEF 373</strain>
    </source>
</reference>
<dbReference type="InterPro" id="IPR032675">
    <property type="entry name" value="LRR_dom_sf"/>
</dbReference>
<dbReference type="Proteomes" id="UP001146120">
    <property type="component" value="Unassembled WGS sequence"/>
</dbReference>
<accession>A0AAV2ZCE3</accession>
<feature type="transmembrane region" description="Helical" evidence="2">
    <location>
        <begin position="88"/>
        <end position="107"/>
    </location>
</feature>
<evidence type="ECO:0000256" key="2">
    <source>
        <dbReference type="SAM" id="Phobius"/>
    </source>
</evidence>
<dbReference type="SUPFAM" id="SSF52058">
    <property type="entry name" value="L domain-like"/>
    <property type="match status" value="1"/>
</dbReference>
<evidence type="ECO:0000313" key="3">
    <source>
        <dbReference type="EMBL" id="DBA05113.1"/>
    </source>
</evidence>
<evidence type="ECO:0008006" key="5">
    <source>
        <dbReference type="Google" id="ProtNLM"/>
    </source>
</evidence>
<organism evidence="3 4">
    <name type="scientific">Lagenidium giganteum</name>
    <dbReference type="NCBI Taxonomy" id="4803"/>
    <lineage>
        <taxon>Eukaryota</taxon>
        <taxon>Sar</taxon>
        <taxon>Stramenopiles</taxon>
        <taxon>Oomycota</taxon>
        <taxon>Peronosporomycetes</taxon>
        <taxon>Pythiales</taxon>
        <taxon>Pythiaceae</taxon>
    </lineage>
</organism>
<evidence type="ECO:0000256" key="1">
    <source>
        <dbReference type="SAM" id="MobiDB-lite"/>
    </source>
</evidence>
<feature type="transmembrane region" description="Helical" evidence="2">
    <location>
        <begin position="119"/>
        <end position="145"/>
    </location>
</feature>